<keyword evidence="13" id="KW-1185">Reference proteome</keyword>
<keyword evidence="4 10" id="KW-0808">Transferase</keyword>
<dbReference type="InterPro" id="IPR015421">
    <property type="entry name" value="PyrdxlP-dep_Trfase_major"/>
</dbReference>
<reference evidence="12 13" key="2">
    <citation type="submission" date="2019-07" db="EMBL/GenBank/DDBJ databases">
        <authorList>
            <person name="Huang Y."/>
        </authorList>
    </citation>
    <scope>NUCLEOTIDE SEQUENCE [LARGE SCALE GENOMIC DNA]</scope>
    <source>
        <strain evidence="12 13">HY188</strain>
    </source>
</reference>
<dbReference type="KEGG" id="toy:FO059_11655"/>
<dbReference type="OrthoDB" id="9801052at2"/>
<evidence type="ECO:0000256" key="2">
    <source>
        <dbReference type="ARBA" id="ARBA00005063"/>
    </source>
</evidence>
<feature type="binding site" evidence="10">
    <location>
        <position position="322"/>
    </location>
    <ligand>
        <name>substrate</name>
    </ligand>
</feature>
<proteinExistence type="inferred from homology"/>
<feature type="binding site" evidence="10">
    <location>
        <position position="293"/>
    </location>
    <ligand>
        <name>pyridoxal 5'-phosphate</name>
        <dbReference type="ChEBI" id="CHEBI:597326"/>
    </ligand>
</feature>
<keyword evidence="7 10" id="KW-0663">Pyridoxal phosphate</keyword>
<dbReference type="Proteomes" id="UP000317344">
    <property type="component" value="Chromosome"/>
</dbReference>
<evidence type="ECO:0000256" key="7">
    <source>
        <dbReference type="ARBA" id="ARBA00022898"/>
    </source>
</evidence>
<feature type="binding site" evidence="10">
    <location>
        <position position="355"/>
    </location>
    <ligand>
        <name>substrate</name>
    </ligand>
</feature>
<dbReference type="InterPro" id="IPR015422">
    <property type="entry name" value="PyrdxlP-dep_Trfase_small"/>
</dbReference>
<sequence>MPPVRHARGQGCCGRPGQRERKSRQPGRVVRRPAVRVVAVTDERIPAGAALTARQITEIDAGHIWHPYGAFPPSTPSLVVESASGTRLRLADGRELVDGMGSWWAAIHGYRHPVLDDAARAQLDRMSHVMFGGLTHEPAARLAQLLTDVTPDGLEQVFFADSGSVSVEVAMKMAIQYWRSKGRPGKHRLLTWRGGYHGDTMGPMSVCDPDGGMHSMWSDVLPRQIFAPTPPRDYDPDYVLNLELLLSAQADETAAVIVEPLVQGAGGMRFHDPRYLQALRDACDRHGVLLIFDEIATGFGRTGRMFAADHADVRPDIMCVGKALTGGYMTLAATLCTAELGRAISAGEAGGLMHGPTFMANPLACAVGAASLELLVSRDWETEVADLEDGLTAGLAPAWDLPNVVDVRVLGGIGVIELDAPVDMVSATDAAVAAGGWLRPFRTLIYAMPPYISTPDDLATVTGAMVAAAASQAQGGSPG</sequence>
<comment type="subcellular location">
    <subcellularLocation>
        <location evidence="10">Cytoplasm</location>
    </subcellularLocation>
</comment>
<dbReference type="Gene3D" id="3.40.640.10">
    <property type="entry name" value="Type I PLP-dependent aspartate aminotransferase-like (Major domain)"/>
    <property type="match status" value="1"/>
</dbReference>
<comment type="cofactor">
    <cofactor evidence="1 10">
        <name>pyridoxal 5'-phosphate</name>
        <dbReference type="ChEBI" id="CHEBI:597326"/>
    </cofactor>
</comment>
<feature type="region of interest" description="Disordered" evidence="11">
    <location>
        <begin position="1"/>
        <end position="30"/>
    </location>
</feature>
<comment type="subunit">
    <text evidence="10">Homodimer.</text>
</comment>
<feature type="site" description="Participates in the substrate recognition with KAPA and in a stacking interaction with the adenine ring of SAM" evidence="10">
    <location>
        <position position="68"/>
    </location>
</feature>
<dbReference type="Pfam" id="PF00202">
    <property type="entry name" value="Aminotran_3"/>
    <property type="match status" value="1"/>
</dbReference>
<dbReference type="EC" id="2.6.1.62" evidence="10"/>
<protein>
    <recommendedName>
        <fullName evidence="10">Adenosylmethionine-8-amino-7-oxononanoate aminotransferase</fullName>
        <ecNumber evidence="10">2.6.1.62</ecNumber>
    </recommendedName>
    <alternativeName>
        <fullName evidence="10">7,8-diamino-pelargonic acid aminotransferase</fullName>
        <shortName evidence="10">DAPA AT</shortName>
        <shortName evidence="10">DAPA aminotransferase</shortName>
    </alternativeName>
    <alternativeName>
        <fullName evidence="10">7,8-diaminononanoate synthase</fullName>
        <shortName evidence="10">DANS</shortName>
    </alternativeName>
    <alternativeName>
        <fullName evidence="10">Diaminopelargonic acid synthase</fullName>
    </alternativeName>
</protein>
<evidence type="ECO:0000256" key="6">
    <source>
        <dbReference type="ARBA" id="ARBA00022756"/>
    </source>
</evidence>
<comment type="catalytic activity">
    <reaction evidence="8 10">
        <text>(8S)-8-amino-7-oxononanoate + S-adenosyl-L-methionine = S-adenosyl-4-methylsulfanyl-2-oxobutanoate + (7R,8S)-7,8-diammoniononanoate</text>
        <dbReference type="Rhea" id="RHEA:16861"/>
        <dbReference type="ChEBI" id="CHEBI:16490"/>
        <dbReference type="ChEBI" id="CHEBI:59789"/>
        <dbReference type="ChEBI" id="CHEBI:149468"/>
        <dbReference type="ChEBI" id="CHEBI:149469"/>
        <dbReference type="EC" id="2.6.1.62"/>
    </reaction>
</comment>
<feature type="binding site" evidence="10">
    <location>
        <position position="196"/>
    </location>
    <ligand>
        <name>substrate</name>
    </ligand>
</feature>
<name>A0A516X897_9ACTN</name>
<dbReference type="GO" id="GO:0030170">
    <property type="term" value="F:pyridoxal phosphate binding"/>
    <property type="evidence" value="ECO:0007669"/>
    <property type="project" value="UniProtKB-UniRule"/>
</dbReference>
<dbReference type="GO" id="GO:0009102">
    <property type="term" value="P:biotin biosynthetic process"/>
    <property type="evidence" value="ECO:0007669"/>
    <property type="project" value="UniProtKB-UniRule"/>
</dbReference>
<dbReference type="GO" id="GO:0004015">
    <property type="term" value="F:adenosylmethionine-8-amino-7-oxononanoate transaminase activity"/>
    <property type="evidence" value="ECO:0007669"/>
    <property type="project" value="UniProtKB-UniRule"/>
</dbReference>
<dbReference type="PANTHER" id="PTHR42684">
    <property type="entry name" value="ADENOSYLMETHIONINE-8-AMINO-7-OXONONANOATE AMINOTRANSFERASE"/>
    <property type="match status" value="1"/>
</dbReference>
<comment type="similarity">
    <text evidence="9 10">Belongs to the class-III pyridoxal-phosphate-dependent aminotransferase family. BioA subfamily.</text>
</comment>
<dbReference type="HAMAP" id="MF_00834">
    <property type="entry name" value="BioA"/>
    <property type="match status" value="1"/>
</dbReference>
<gene>
    <name evidence="10" type="primary">bioA</name>
    <name evidence="12" type="ORF">FO059_11655</name>
</gene>
<dbReference type="InterPro" id="IPR049704">
    <property type="entry name" value="Aminotrans_3_PPA_site"/>
</dbReference>
<keyword evidence="3 10" id="KW-0032">Aminotransferase</keyword>
<evidence type="ECO:0000256" key="8">
    <source>
        <dbReference type="ARBA" id="ARBA00048449"/>
    </source>
</evidence>
<feature type="compositionally biased region" description="Basic residues" evidence="11">
    <location>
        <begin position="21"/>
        <end position="30"/>
    </location>
</feature>
<comment type="function">
    <text evidence="10">Catalyzes the transfer of the alpha-amino group from S-adenosyl-L-methionine (SAM) to 7-keto-8-aminopelargonic acid (KAPA) to form 7,8-diaminopelargonic acid (DAPA). It is the only aminotransferase known to utilize SAM as an amino donor.</text>
</comment>
<dbReference type="UniPathway" id="UPA00078">
    <property type="reaction ID" value="UER00160"/>
</dbReference>
<dbReference type="Gene3D" id="3.90.1150.10">
    <property type="entry name" value="Aspartate Aminotransferase, domain 1"/>
    <property type="match status" value="1"/>
</dbReference>
<accession>A0A516X897</accession>
<dbReference type="PANTHER" id="PTHR42684:SF17">
    <property type="entry name" value="ADENOSYLMETHIONINE-8-AMINO-7-OXONONANOATE AMINOTRANSFERASE"/>
    <property type="match status" value="1"/>
</dbReference>
<organism evidence="12 13">
    <name type="scientific">Tomitella fengzijianii</name>
    <dbReference type="NCBI Taxonomy" id="2597660"/>
    <lineage>
        <taxon>Bacteria</taxon>
        <taxon>Bacillati</taxon>
        <taxon>Actinomycetota</taxon>
        <taxon>Actinomycetes</taxon>
        <taxon>Mycobacteriales</taxon>
        <taxon>Tomitella</taxon>
    </lineage>
</organism>
<dbReference type="GO" id="GO:0005737">
    <property type="term" value="C:cytoplasm"/>
    <property type="evidence" value="ECO:0007669"/>
    <property type="project" value="UniProtKB-SubCell"/>
</dbReference>
<keyword evidence="6 10" id="KW-0093">Biotin biosynthesis</keyword>
<evidence type="ECO:0000313" key="13">
    <source>
        <dbReference type="Proteomes" id="UP000317344"/>
    </source>
</evidence>
<dbReference type="InterPro" id="IPR015424">
    <property type="entry name" value="PyrdxlP-dep_Trfase"/>
</dbReference>
<evidence type="ECO:0000256" key="4">
    <source>
        <dbReference type="ARBA" id="ARBA00022679"/>
    </source>
</evidence>
<dbReference type="PROSITE" id="PS00600">
    <property type="entry name" value="AA_TRANSFER_CLASS_3"/>
    <property type="match status" value="1"/>
</dbReference>
<feature type="binding site" evidence="10">
    <location>
        <begin position="356"/>
        <end position="357"/>
    </location>
    <ligand>
        <name>pyridoxal 5'-phosphate</name>
        <dbReference type="ChEBI" id="CHEBI:597326"/>
    </ligand>
</feature>
<evidence type="ECO:0000256" key="9">
    <source>
        <dbReference type="ARBA" id="ARBA00060970"/>
    </source>
</evidence>
<dbReference type="InterPro" id="IPR005815">
    <property type="entry name" value="BioA"/>
</dbReference>
<keyword evidence="10" id="KW-0963">Cytoplasm</keyword>
<dbReference type="FunFam" id="3.40.640.10:FF:000041">
    <property type="entry name" value="Adenosylmethionine-8-amino-7-oxononanoate aminotransferase"/>
    <property type="match status" value="1"/>
</dbReference>
<feature type="binding site" evidence="10">
    <location>
        <position position="439"/>
    </location>
    <ligand>
        <name>substrate</name>
    </ligand>
</feature>
<evidence type="ECO:0000313" key="12">
    <source>
        <dbReference type="EMBL" id="QDQ99292.1"/>
    </source>
</evidence>
<dbReference type="NCBIfam" id="TIGR00508">
    <property type="entry name" value="bioA"/>
    <property type="match status" value="1"/>
</dbReference>
<evidence type="ECO:0000256" key="3">
    <source>
        <dbReference type="ARBA" id="ARBA00022576"/>
    </source>
</evidence>
<dbReference type="InterPro" id="IPR005814">
    <property type="entry name" value="Aminotrans_3"/>
</dbReference>
<feature type="binding site" evidence="10">
    <location>
        <position position="103"/>
    </location>
    <ligand>
        <name>substrate</name>
    </ligand>
</feature>
<feature type="modified residue" description="N6-(pyridoxal phosphate)lysine" evidence="10">
    <location>
        <position position="322"/>
    </location>
</feature>
<dbReference type="AlphaFoldDB" id="A0A516X897"/>
<keyword evidence="5 10" id="KW-0949">S-adenosyl-L-methionine</keyword>
<feature type="binding site" evidence="10">
    <location>
        <begin position="163"/>
        <end position="164"/>
    </location>
    <ligand>
        <name>pyridoxal 5'-phosphate</name>
        <dbReference type="ChEBI" id="CHEBI:597326"/>
    </ligand>
</feature>
<comment type="pathway">
    <text evidence="2 10">Cofactor biosynthesis; biotin biosynthesis; 7,8-diaminononanoate from 8-amino-7-oxononanoate (SAM route): step 1/1.</text>
</comment>
<dbReference type="SUPFAM" id="SSF53383">
    <property type="entry name" value="PLP-dependent transferases"/>
    <property type="match status" value="1"/>
</dbReference>
<dbReference type="CDD" id="cd00610">
    <property type="entry name" value="OAT_like"/>
    <property type="match status" value="1"/>
</dbReference>
<dbReference type="NCBIfam" id="NF004624">
    <property type="entry name" value="PRK05964.1"/>
    <property type="match status" value="1"/>
</dbReference>
<evidence type="ECO:0000256" key="11">
    <source>
        <dbReference type="SAM" id="MobiDB-lite"/>
    </source>
</evidence>
<evidence type="ECO:0000256" key="10">
    <source>
        <dbReference type="HAMAP-Rule" id="MF_00834"/>
    </source>
</evidence>
<dbReference type="EMBL" id="CP041765">
    <property type="protein sequence ID" value="QDQ99292.1"/>
    <property type="molecule type" value="Genomic_DNA"/>
</dbReference>
<evidence type="ECO:0000256" key="5">
    <source>
        <dbReference type="ARBA" id="ARBA00022691"/>
    </source>
</evidence>
<reference evidence="12 13" key="1">
    <citation type="submission" date="2019-07" db="EMBL/GenBank/DDBJ databases">
        <title>Tomitella cavernea sp. nov., an actinomycete isolated from soil.</title>
        <authorList>
            <person name="Cheng J."/>
        </authorList>
    </citation>
    <scope>NUCLEOTIDE SEQUENCE [LARGE SCALE GENOMIC DNA]</scope>
    <source>
        <strain evidence="12 13">HY188</strain>
    </source>
</reference>
<evidence type="ECO:0000256" key="1">
    <source>
        <dbReference type="ARBA" id="ARBA00001933"/>
    </source>
</evidence>